<organism evidence="5 6">
    <name type="scientific">Faecalibacter bovis</name>
    <dbReference type="NCBI Taxonomy" id="2898187"/>
    <lineage>
        <taxon>Bacteria</taxon>
        <taxon>Pseudomonadati</taxon>
        <taxon>Bacteroidota</taxon>
        <taxon>Flavobacteriia</taxon>
        <taxon>Flavobacteriales</taxon>
        <taxon>Weeksellaceae</taxon>
        <taxon>Faecalibacter</taxon>
    </lineage>
</organism>
<keyword evidence="5" id="KW-0540">Nuclease</keyword>
<keyword evidence="2" id="KW-0680">Restriction system</keyword>
<evidence type="ECO:0000256" key="1">
    <source>
        <dbReference type="ARBA" id="ARBA00010923"/>
    </source>
</evidence>
<evidence type="ECO:0000256" key="3">
    <source>
        <dbReference type="ARBA" id="ARBA00023125"/>
    </source>
</evidence>
<dbReference type="PANTHER" id="PTHR30408">
    <property type="entry name" value="TYPE-1 RESTRICTION ENZYME ECOKI SPECIFICITY PROTEIN"/>
    <property type="match status" value="1"/>
</dbReference>
<evidence type="ECO:0000256" key="2">
    <source>
        <dbReference type="ARBA" id="ARBA00022747"/>
    </source>
</evidence>
<dbReference type="EMBL" id="CP072842">
    <property type="protein sequence ID" value="QTV05357.1"/>
    <property type="molecule type" value="Genomic_DNA"/>
</dbReference>
<gene>
    <name evidence="5" type="ORF">J9309_11345</name>
</gene>
<reference evidence="5 6" key="1">
    <citation type="journal article" date="2021" name="Int. J. Syst. Evol. Microbiol.">
        <title>Faecalibacter bovis sp. nov., isolated from cow faeces.</title>
        <authorList>
            <person name="Li F."/>
            <person name="Zhao W."/>
            <person name="Hong Q."/>
            <person name="Shao Q."/>
            <person name="Song J."/>
            <person name="Yang S."/>
        </authorList>
    </citation>
    <scope>NUCLEOTIDE SEQUENCE [LARGE SCALE GENOMIC DNA]</scope>
    <source>
        <strain evidence="5 6">ZY171143</strain>
    </source>
</reference>
<keyword evidence="5" id="KW-0378">Hydrolase</keyword>
<dbReference type="SUPFAM" id="SSF116734">
    <property type="entry name" value="DNA methylase specificity domain"/>
    <property type="match status" value="2"/>
</dbReference>
<dbReference type="EC" id="3.1.21.-" evidence="5"/>
<comment type="similarity">
    <text evidence="1">Belongs to the type-I restriction system S methylase family.</text>
</comment>
<evidence type="ECO:0000259" key="4">
    <source>
        <dbReference type="PROSITE" id="PS51038"/>
    </source>
</evidence>
<keyword evidence="6" id="KW-1185">Reference proteome</keyword>
<feature type="domain" description="BAH" evidence="4">
    <location>
        <begin position="62"/>
        <end position="194"/>
    </location>
</feature>
<dbReference type="PANTHER" id="PTHR30408:SF12">
    <property type="entry name" value="TYPE I RESTRICTION ENZYME MJAVIII SPECIFICITY SUBUNIT"/>
    <property type="match status" value="1"/>
</dbReference>
<dbReference type="InterPro" id="IPR052021">
    <property type="entry name" value="Type-I_RS_S_subunit"/>
</dbReference>
<dbReference type="GO" id="GO:0016787">
    <property type="term" value="F:hydrolase activity"/>
    <property type="evidence" value="ECO:0007669"/>
    <property type="project" value="UniProtKB-KW"/>
</dbReference>
<protein>
    <submittedName>
        <fullName evidence="5">Restriction endonuclease subunit S</fullName>
        <ecNumber evidence="5">3.1.21.-</ecNumber>
    </submittedName>
</protein>
<keyword evidence="5" id="KW-0255">Endonuclease</keyword>
<dbReference type="Gene3D" id="3.90.220.20">
    <property type="entry name" value="DNA methylase specificity domains"/>
    <property type="match status" value="2"/>
</dbReference>
<dbReference type="GO" id="GO:0004519">
    <property type="term" value="F:endonuclease activity"/>
    <property type="evidence" value="ECO:0007669"/>
    <property type="project" value="UniProtKB-KW"/>
</dbReference>
<keyword evidence="3" id="KW-0238">DNA-binding</keyword>
<evidence type="ECO:0000313" key="6">
    <source>
        <dbReference type="Proteomes" id="UP000672011"/>
    </source>
</evidence>
<dbReference type="RefSeq" id="WP_230475992.1">
    <property type="nucleotide sequence ID" value="NZ_CP072842.1"/>
</dbReference>
<reference evidence="6" key="2">
    <citation type="submission" date="2021-04" db="EMBL/GenBank/DDBJ databases">
        <title>Taxonomy of Flavobacteriaceae bacterium ZY171143.</title>
        <authorList>
            <person name="Li F."/>
        </authorList>
    </citation>
    <scope>NUCLEOTIDE SEQUENCE [LARGE SCALE GENOMIC DNA]</scope>
    <source>
        <strain evidence="6">ZY171143</strain>
    </source>
</reference>
<sequence>MSYKKLGDYIQQVNNRNRDLQVDTLLGVSITKKLIPSIANTVGTDMSTYKIIEKGQFAYGTITSRNGDKISIALADEYEKALVSQIYIVFEVIDKNELLPEYLMMWFSRPEFDRYARYHSHGSTRESFDWEDLCEVELPVPSIEKQREIVAQYQAVAKKIKVNEQICEKLDATAQTLYKQWFVDFEFPNEEGKPYKSSGGAMVYNQELEKEIPGGWVISNLGDITYVIDCLHSKKPEEIKESNSQNILLQVNNIGKYGLLDLSKKYNISDEDYELWTSRIELNNSDCFITNVGVDGIAQIPKGVNAALGRNMTALRLKEGFNFPSFLITLLLSDYMKKEIDDNKDTGTVMQALNVSTIPKLRFLNPTLDLVEIFDNNILIIRKKLENLFLQNQKLTQLQSLMLSRLATLEG</sequence>
<proteinExistence type="inferred from homology"/>
<accession>A0ABX7XC39</accession>
<name>A0ABX7XC39_9FLAO</name>
<dbReference type="InterPro" id="IPR044946">
    <property type="entry name" value="Restrct_endonuc_typeI_TRD_sf"/>
</dbReference>
<dbReference type="InterPro" id="IPR000055">
    <property type="entry name" value="Restrct_endonuc_typeI_TRD"/>
</dbReference>
<evidence type="ECO:0000313" key="5">
    <source>
        <dbReference type="EMBL" id="QTV05357.1"/>
    </source>
</evidence>
<dbReference type="Pfam" id="PF01420">
    <property type="entry name" value="Methylase_S"/>
    <property type="match status" value="1"/>
</dbReference>
<dbReference type="PROSITE" id="PS51038">
    <property type="entry name" value="BAH"/>
    <property type="match status" value="1"/>
</dbReference>
<dbReference type="Proteomes" id="UP000672011">
    <property type="component" value="Chromosome"/>
</dbReference>
<dbReference type="InterPro" id="IPR001025">
    <property type="entry name" value="BAH_dom"/>
</dbReference>